<evidence type="ECO:0000313" key="3">
    <source>
        <dbReference type="EMBL" id="OXA37159.1"/>
    </source>
</evidence>
<keyword evidence="4" id="KW-1185">Reference proteome</keyword>
<feature type="transmembrane region" description="Helical" evidence="1">
    <location>
        <begin position="250"/>
        <end position="270"/>
    </location>
</feature>
<dbReference type="EMBL" id="LNIX01000113">
    <property type="protein sequence ID" value="OXA36555.1"/>
    <property type="molecule type" value="Genomic_DNA"/>
</dbReference>
<feature type="transmembrane region" description="Helical" evidence="1">
    <location>
        <begin position="282"/>
        <end position="298"/>
    </location>
</feature>
<comment type="caution">
    <text evidence="3">The sequence shown here is derived from an EMBL/GenBank/DDBJ whole genome shotgun (WGS) entry which is preliminary data.</text>
</comment>
<reference evidence="3 4" key="1">
    <citation type="submission" date="2015-12" db="EMBL/GenBank/DDBJ databases">
        <title>The genome of Folsomia candida.</title>
        <authorList>
            <person name="Faddeeva A."/>
            <person name="Derks M.F."/>
            <person name="Anvar Y."/>
            <person name="Smit S."/>
            <person name="Van Straalen N."/>
            <person name="Roelofs D."/>
        </authorList>
    </citation>
    <scope>NUCLEOTIDE SEQUENCE [LARGE SCALE GENOMIC DNA]</scope>
    <source>
        <strain evidence="3 4">VU population</strain>
        <tissue evidence="3">Whole body</tissue>
    </source>
</reference>
<proteinExistence type="predicted"/>
<evidence type="ECO:0000313" key="4">
    <source>
        <dbReference type="Proteomes" id="UP000198287"/>
    </source>
</evidence>
<keyword evidence="1" id="KW-1133">Transmembrane helix</keyword>
<keyword evidence="1" id="KW-0472">Membrane</keyword>
<dbReference type="AlphaFoldDB" id="A0A226CW35"/>
<dbReference type="EMBL" id="LNIX01000064">
    <property type="protein sequence ID" value="OXA37159.1"/>
    <property type="molecule type" value="Genomic_DNA"/>
</dbReference>
<dbReference type="Proteomes" id="UP000198287">
    <property type="component" value="Unassembled WGS sequence"/>
</dbReference>
<organism evidence="3 4">
    <name type="scientific">Folsomia candida</name>
    <name type="common">Springtail</name>
    <dbReference type="NCBI Taxonomy" id="158441"/>
    <lineage>
        <taxon>Eukaryota</taxon>
        <taxon>Metazoa</taxon>
        <taxon>Ecdysozoa</taxon>
        <taxon>Arthropoda</taxon>
        <taxon>Hexapoda</taxon>
        <taxon>Collembola</taxon>
        <taxon>Entomobryomorpha</taxon>
        <taxon>Isotomoidea</taxon>
        <taxon>Isotomidae</taxon>
        <taxon>Proisotominae</taxon>
        <taxon>Folsomia</taxon>
    </lineage>
</organism>
<evidence type="ECO:0000256" key="1">
    <source>
        <dbReference type="SAM" id="Phobius"/>
    </source>
</evidence>
<name>A0A226CW35_FOLCA</name>
<protein>
    <submittedName>
        <fullName evidence="3">Uncharacterized protein</fullName>
    </submittedName>
</protein>
<sequence>MLGTEDVNLLKRNLRYGRYCLPVQWDTERGKIVIKSAKQQKYVMVSLLAHFLAMFGRLYSMSLHSNILDKAQATTGALVYAIAFMVRFDVPVDSVAAQLINLMFASSNANNGSLRKSKITLCIRLLLSAVALTATILAVLLAILVIFLPCQALVVSSILCRGDSFLGNIGYWTSWLVRILIASVEFVLLINIAVSSIHYCFHVMLHGIAFLWSDFSTFVKRCDQGFAPIWEYKRVQVFEKLVNSCIRRRIFLASALGIPTFQIMMCYISTKLFHSEHENNFKAVLFFWSYILALIFTVEDGEKVGEESSEVLGSLEAGIWQQFRGRIDTLGGAGVLFETNGFVSPGYYVNILYRVIFDK</sequence>
<feature type="transmembrane region" description="Helical" evidence="1">
    <location>
        <begin position="42"/>
        <end position="59"/>
    </location>
</feature>
<accession>A0A226CW35</accession>
<gene>
    <name evidence="3" type="ORF">Fcan01_28087</name>
    <name evidence="2" type="ORF">Fcan01_28683</name>
</gene>
<evidence type="ECO:0000313" key="2">
    <source>
        <dbReference type="EMBL" id="OXA36555.1"/>
    </source>
</evidence>
<feature type="transmembrane region" description="Helical" evidence="1">
    <location>
        <begin position="125"/>
        <end position="149"/>
    </location>
</feature>
<feature type="transmembrane region" description="Helical" evidence="1">
    <location>
        <begin position="169"/>
        <end position="194"/>
    </location>
</feature>
<keyword evidence="1" id="KW-0812">Transmembrane</keyword>